<dbReference type="Proteomes" id="UP000197596">
    <property type="component" value="Unassembled WGS sequence"/>
</dbReference>
<protein>
    <submittedName>
        <fullName evidence="2">Uncharacterized protein</fullName>
    </submittedName>
</protein>
<dbReference type="AlphaFoldDB" id="A0A246WSW3"/>
<sequence>MAIETDIAVAARDALSLFTQTSANNEGAGASAGAPPANPGAPEEGVTLTLSAQGRMLAAFASIVDGAAADAADASQAAGADQDGKLAASETSHTTQIRTLESSLPITRATLYAIEARLVAARRGADAVARADSELPPSDDPERIRQARQATESLYGRAPNPFAGLSRAELSAIVYDESGAYTVNERYAAANQRTEVDQKFWAPVFQRAVASGDWRPVIEAALVFYAALSPLERTAYPANYVQLMQQYLELYNLQPQAPLPPQQQVDLVRMMESLVLPSGPLALAGGVIRGLVLVRMPSMAELVAAAPHLADILQVSNLAHSVQDSAYMVLLQRVFGVSRREDEPGVARRAGASPARDYLSFGDRRYLADAYAYAQSNGIAQEEVDALAADLAAYRRSRAAGAGQRGASSSRSETSGIAPQYYRMDPVEMVAAQRMLSSRAARDTHLDHGFLAWLLDPSGGGWSDGELVGHTVGLSALEKLLAGLAGVGVEERAGEADELESAYRHALYRLGLQDEPPEARPVAAQADGARNLTLAAQLAALARSEAADLAFMNNALMLLRMYRFSLKMSDVEQRTLAELVYSSLRKRRPRPRRGKLFLAWAERSPLMPSMPG</sequence>
<proteinExistence type="predicted"/>
<name>A0A246WSW3_9BURK</name>
<evidence type="ECO:0000256" key="1">
    <source>
        <dbReference type="SAM" id="MobiDB-lite"/>
    </source>
</evidence>
<reference evidence="2 3" key="1">
    <citation type="submission" date="2017-06" db="EMBL/GenBank/DDBJ databases">
        <title>Herbaspirillum phytohormonus sp. nov., isolated from the root nodule of Robinia pseudoacacia in lead-zinc mine.</title>
        <authorList>
            <person name="Fan M."/>
            <person name="Lin Y."/>
        </authorList>
    </citation>
    <scope>NUCLEOTIDE SEQUENCE [LARGE SCALE GENOMIC DNA]</scope>
    <source>
        <strain evidence="2 3">HZ10</strain>
    </source>
</reference>
<comment type="caution">
    <text evidence="2">The sequence shown here is derived from an EMBL/GenBank/DDBJ whole genome shotgun (WGS) entry which is preliminary data.</text>
</comment>
<evidence type="ECO:0000313" key="3">
    <source>
        <dbReference type="Proteomes" id="UP000197596"/>
    </source>
</evidence>
<accession>A0A246WSW3</accession>
<organism evidence="2 3">
    <name type="scientific">Herbaspirillum robiniae</name>
    <dbReference type="NCBI Taxonomy" id="2014887"/>
    <lineage>
        <taxon>Bacteria</taxon>
        <taxon>Pseudomonadati</taxon>
        <taxon>Pseudomonadota</taxon>
        <taxon>Betaproteobacteria</taxon>
        <taxon>Burkholderiales</taxon>
        <taxon>Oxalobacteraceae</taxon>
        <taxon>Herbaspirillum</taxon>
    </lineage>
</organism>
<evidence type="ECO:0000313" key="2">
    <source>
        <dbReference type="EMBL" id="OWY29507.1"/>
    </source>
</evidence>
<dbReference type="EMBL" id="NJGU01000005">
    <property type="protein sequence ID" value="OWY29507.1"/>
    <property type="molecule type" value="Genomic_DNA"/>
</dbReference>
<feature type="region of interest" description="Disordered" evidence="1">
    <location>
        <begin position="26"/>
        <end position="45"/>
    </location>
</feature>
<dbReference type="RefSeq" id="WP_088750994.1">
    <property type="nucleotide sequence ID" value="NZ_NJGU01000005.1"/>
</dbReference>
<gene>
    <name evidence="2" type="ORF">CEJ42_10510</name>
</gene>